<gene>
    <name evidence="19" type="ORF">NEUTE1DRAFT_147257</name>
</gene>
<dbReference type="FunFam" id="1.20.940.10:FF:000007">
    <property type="entry name" value="Protein transport protein (SEC31), putative"/>
    <property type="match status" value="1"/>
</dbReference>
<proteinExistence type="inferred from homology"/>
<evidence type="ECO:0000313" key="19">
    <source>
        <dbReference type="EMBL" id="EGO56652.1"/>
    </source>
</evidence>
<sequence length="1274" mass="135877">MKAASPPAADIHIQHTNIMVRLREIPRTAAFAWSPGANPLLVTGTRSGAVDADFSDETKLELWDLKLDSQEQGLELQPIASITAESRFYDIAWGQPNDEHPRGVIAGAMENGSLDLWDAEKLIAGEDALISRTTKHTGPIKALQFNPLRPQVLATAGAKGELFVWDVNDTSAPFRLGTAAAHDIDCLAWNPKVANILATGGAGGFVTVWDLKTKKASLTLNNHRKAVSAIAWDPENSTKLLTASSDDTAPVILLWNLRNSQAPEKTLQGHDQGVLSLSWCQQDAGLLLSCGKDNRTLIWNPQTGERYGEFPEATNWTFYTRFNPHNPNLSATASFDGKIAIQTLQNTNPSAAPAAQNNLSDDDFFSKAASQPQAASFSLPRAPAWIERPVGVSFGFGGKLVFFNKVETAAGQKRSSKLQISSFSIDSDIGSATDKFEQAIQSGDIASICEEHIENAKTDEEKAEWQVMQTLSESDGRTKIIERLGFIKDEPVEEAKGAESPMSPEPKQEDSASLKPNGGEAKKHRRVVSMWGDGDDGEDFLSEIAATKGAKTDNPFNLLSVGNTHLEDQITRALILGKFEKAVEICLKEERWSDAFLIANCGSKELVEKVQTAYLQQKRGSPSYLRLISSVVAKNLWDIAYNADLADWKETMVTLCTYADPSEFPDLCEALGDRILESGNRKDASFCYLIGSKLEKVVGLWVDELQETEQAALNEEAGDSTFSVHAKSLQQFIEKVTIFRHVTKFNDSETSLTEGWKLAALYDKYLEYADIAAAHGQLSVAQKYLDLLPTSYPPAETARNRVRLATQKAGAQTAVRQATPAGRTTTTTSSRTAAPVGYQQPSLVPAPANSSSLNPYAPPVPAPVSAAASNPYAPPLAPVSAAASQYGASSSTYAPPQNQGYAPSGYTPPTQSYAPTSVTGYGVPVQNFGQPSPLGGPPKATAPPVQLKRDGVWNDVPMVTKAPPRRNTPSVAPLTSPFPGQPGIASPPPAGPFQQGAPTPPPPPKGSAPPRSVGAPPTGPPRPSSVSSNATNPYAPPPPAAGLQPTYGVPPAPRTASPYNPPPSAAAPPANRYAPAPATQQYTQGPPSGSGIAPPPASGAYTPAPPAASQQYAAAPPPPRAGFSAPPPASRPPGGGPPPGARAPPQQQAPPPAAPPKPRYPPGDRSNIPEHAKELVDILSKDMQRVASKAPASFAPQVKDTQKRLNILFDHLNNEELIKTETIDQLAQLAGALAGKNYDIASKIQVEISKEKTEECGQWMVGVKRLISMSKATP</sequence>
<keyword evidence="13" id="KW-0968">Cytoplasmic vesicle</keyword>
<dbReference type="Gene3D" id="1.20.940.10">
    <property type="entry name" value="Functional domain of the splicing factor Prp18"/>
    <property type="match status" value="1"/>
</dbReference>
<dbReference type="PANTHER" id="PTHR13923">
    <property type="entry name" value="SEC31-RELATED PROTEIN"/>
    <property type="match status" value="1"/>
</dbReference>
<dbReference type="InterPro" id="IPR001680">
    <property type="entry name" value="WD40_rpt"/>
</dbReference>
<accession>F8MQM2</accession>
<dbReference type="GO" id="GO:0070971">
    <property type="term" value="C:endoplasmic reticulum exit site"/>
    <property type="evidence" value="ECO:0007669"/>
    <property type="project" value="TreeGrafter"/>
</dbReference>
<evidence type="ECO:0000313" key="20">
    <source>
        <dbReference type="Proteomes" id="UP000008065"/>
    </source>
</evidence>
<feature type="compositionally biased region" description="Pro residues" evidence="16">
    <location>
        <begin position="1115"/>
        <end position="1161"/>
    </location>
</feature>
<feature type="compositionally biased region" description="Pro residues" evidence="16">
    <location>
        <begin position="1048"/>
        <end position="1066"/>
    </location>
</feature>
<dbReference type="VEuPathDB" id="FungiDB:NEUTE1DRAFT_147257"/>
<keyword evidence="6" id="KW-0813">Transport</keyword>
<evidence type="ECO:0000256" key="13">
    <source>
        <dbReference type="ARBA" id="ARBA00023329"/>
    </source>
</evidence>
<feature type="region of interest" description="Disordered" evidence="16">
    <location>
        <begin position="491"/>
        <end position="525"/>
    </location>
</feature>
<dbReference type="InterPro" id="IPR024298">
    <property type="entry name" value="Sec16_Sec23-bd"/>
</dbReference>
<dbReference type="InterPro" id="IPR015943">
    <property type="entry name" value="WD40/YVTN_repeat-like_dom_sf"/>
</dbReference>
<evidence type="ECO:0000256" key="9">
    <source>
        <dbReference type="ARBA" id="ARBA00022824"/>
    </source>
</evidence>
<keyword evidence="11" id="KW-0653">Protein transport</keyword>
<keyword evidence="9" id="KW-0256">Endoplasmic reticulum</keyword>
<comment type="subcellular location">
    <subcellularLocation>
        <location evidence="1">Cytoplasmic vesicle</location>
        <location evidence="1">COPII-coated vesicle membrane</location>
        <topology evidence="1">Peripheral membrane protein</topology>
        <orientation evidence="1">Cytoplasmic side</orientation>
    </subcellularLocation>
    <subcellularLocation>
        <location evidence="2">Endoplasmic reticulum membrane</location>
        <topology evidence="2">Peripheral membrane protein</topology>
        <orientation evidence="2">Cytoplasmic side</orientation>
    </subcellularLocation>
</comment>
<dbReference type="GO" id="GO:0005789">
    <property type="term" value="C:endoplasmic reticulum membrane"/>
    <property type="evidence" value="ECO:0007669"/>
    <property type="project" value="UniProtKB-SubCell"/>
</dbReference>
<evidence type="ECO:0000256" key="1">
    <source>
        <dbReference type="ARBA" id="ARBA00004299"/>
    </source>
</evidence>
<keyword evidence="20" id="KW-1185">Reference proteome</keyword>
<dbReference type="SUPFAM" id="SSF50978">
    <property type="entry name" value="WD40 repeat-like"/>
    <property type="match status" value="1"/>
</dbReference>
<dbReference type="GO" id="GO:0007029">
    <property type="term" value="P:endoplasmic reticulum organization"/>
    <property type="evidence" value="ECO:0007669"/>
    <property type="project" value="TreeGrafter"/>
</dbReference>
<dbReference type="Pfam" id="PF07304">
    <property type="entry name" value="SRA1"/>
    <property type="match status" value="1"/>
</dbReference>
<dbReference type="GeneID" id="20826808"/>
<dbReference type="RefSeq" id="XP_009852229.1">
    <property type="nucleotide sequence ID" value="XM_009853927.1"/>
</dbReference>
<feature type="compositionally biased region" description="Low complexity" evidence="16">
    <location>
        <begin position="818"/>
        <end position="835"/>
    </location>
</feature>
<evidence type="ECO:0000256" key="6">
    <source>
        <dbReference type="ARBA" id="ARBA00022448"/>
    </source>
</evidence>
<evidence type="ECO:0000256" key="15">
    <source>
        <dbReference type="PROSITE-ProRule" id="PRU00221"/>
    </source>
</evidence>
<dbReference type="Proteomes" id="UP000008065">
    <property type="component" value="Unassembled WGS sequence"/>
</dbReference>
<evidence type="ECO:0000256" key="2">
    <source>
        <dbReference type="ARBA" id="ARBA00004397"/>
    </source>
</evidence>
<dbReference type="EMBL" id="GL891305">
    <property type="protein sequence ID" value="EGO56652.1"/>
    <property type="molecule type" value="Genomic_DNA"/>
</dbReference>
<comment type="similarity">
    <text evidence="3">Belongs to the WD repeat SEC31 family.</text>
</comment>
<evidence type="ECO:0000256" key="12">
    <source>
        <dbReference type="ARBA" id="ARBA00023136"/>
    </source>
</evidence>
<dbReference type="GO" id="GO:0030127">
    <property type="term" value="C:COPII vesicle coat"/>
    <property type="evidence" value="ECO:0007669"/>
    <property type="project" value="TreeGrafter"/>
</dbReference>
<feature type="domain" description="Sec16 Sec23-binding" evidence="18">
    <location>
        <begin position="570"/>
        <end position="792"/>
    </location>
</feature>
<dbReference type="SMART" id="SM00320">
    <property type="entry name" value="WD40"/>
    <property type="match status" value="5"/>
</dbReference>
<evidence type="ECO:0000256" key="10">
    <source>
        <dbReference type="ARBA" id="ARBA00022892"/>
    </source>
</evidence>
<dbReference type="FunFam" id="2.130.10.10:FF:000193">
    <property type="entry name" value="Protein transport protein SEC31, putative"/>
    <property type="match status" value="1"/>
</dbReference>
<feature type="compositionally biased region" description="Low complexity" evidence="16">
    <location>
        <begin position="1067"/>
        <end position="1078"/>
    </location>
</feature>
<feature type="repeat" description="WD" evidence="15">
    <location>
        <begin position="184"/>
        <end position="219"/>
    </location>
</feature>
<feature type="domain" description="SRA1/Sec31" evidence="17">
    <location>
        <begin position="1136"/>
        <end position="1269"/>
    </location>
</feature>
<evidence type="ECO:0000256" key="4">
    <source>
        <dbReference type="ARBA" id="ARBA00013507"/>
    </source>
</evidence>
<feature type="region of interest" description="Disordered" evidence="16">
    <location>
        <begin position="807"/>
        <end position="850"/>
    </location>
</feature>
<dbReference type="PANTHER" id="PTHR13923:SF11">
    <property type="entry name" value="SECRETORY 31, ISOFORM D"/>
    <property type="match status" value="1"/>
</dbReference>
<feature type="repeat" description="WD" evidence="15">
    <location>
        <begin position="133"/>
        <end position="175"/>
    </location>
</feature>
<evidence type="ECO:0000256" key="16">
    <source>
        <dbReference type="SAM" id="MobiDB-lite"/>
    </source>
</evidence>
<protein>
    <recommendedName>
        <fullName evidence="5">Protein transport protein SEC31</fullName>
    </recommendedName>
    <alternativeName>
        <fullName evidence="4">Protein transport protein sec31</fullName>
    </alternativeName>
</protein>
<dbReference type="PROSITE" id="PS50082">
    <property type="entry name" value="WD_REPEATS_2"/>
    <property type="match status" value="3"/>
</dbReference>
<evidence type="ECO:0000256" key="14">
    <source>
        <dbReference type="ARBA" id="ARBA00025471"/>
    </source>
</evidence>
<feature type="repeat" description="WD" evidence="15">
    <location>
        <begin position="267"/>
        <end position="309"/>
    </location>
</feature>
<name>F8MQM2_NEUT8</name>
<evidence type="ECO:0000259" key="18">
    <source>
        <dbReference type="Pfam" id="PF12931"/>
    </source>
</evidence>
<evidence type="ECO:0000259" key="17">
    <source>
        <dbReference type="Pfam" id="PF07304"/>
    </source>
</evidence>
<feature type="region of interest" description="Disordered" evidence="16">
    <location>
        <begin position="888"/>
        <end position="1168"/>
    </location>
</feature>
<dbReference type="OrthoDB" id="542917at2759"/>
<keyword evidence="10" id="KW-0931">ER-Golgi transport</keyword>
<dbReference type="HOGENOM" id="CLU_003033_2_0_1"/>
<dbReference type="Pfam" id="PF12931">
    <property type="entry name" value="TPR_Sec16"/>
    <property type="match status" value="1"/>
</dbReference>
<keyword evidence="8" id="KW-0677">Repeat</keyword>
<keyword evidence="7 15" id="KW-0853">WD repeat</keyword>
<dbReference type="InterPro" id="IPR036322">
    <property type="entry name" value="WD40_repeat_dom_sf"/>
</dbReference>
<dbReference type="GO" id="GO:0015031">
    <property type="term" value="P:protein transport"/>
    <property type="evidence" value="ECO:0007669"/>
    <property type="project" value="UniProtKB-KW"/>
</dbReference>
<comment type="function">
    <text evidence="14">Component of the coat protein complex II (COPII) which promotes the formation of transport vesicles from the endoplasmic reticulum (ER). The coat has two main functions, the physical deformation of the endoplasmic reticulum membrane into vesicles and the selection of cargo molecules.</text>
</comment>
<dbReference type="Gene3D" id="2.130.10.10">
    <property type="entry name" value="YVTN repeat-like/Quinoprotein amine dehydrogenase"/>
    <property type="match status" value="1"/>
</dbReference>
<dbReference type="GO" id="GO:0090110">
    <property type="term" value="P:COPII-coated vesicle cargo loading"/>
    <property type="evidence" value="ECO:0007669"/>
    <property type="project" value="TreeGrafter"/>
</dbReference>
<organism evidence="19 20">
    <name type="scientific">Neurospora tetrasperma (strain FGSC 2508 / ATCC MYA-4615 / P0657)</name>
    <dbReference type="NCBI Taxonomy" id="510951"/>
    <lineage>
        <taxon>Eukaryota</taxon>
        <taxon>Fungi</taxon>
        <taxon>Dikarya</taxon>
        <taxon>Ascomycota</taxon>
        <taxon>Pezizomycotina</taxon>
        <taxon>Sordariomycetes</taxon>
        <taxon>Sordariomycetidae</taxon>
        <taxon>Sordariales</taxon>
        <taxon>Sordariaceae</taxon>
        <taxon>Neurospora</taxon>
    </lineage>
</organism>
<dbReference type="AlphaFoldDB" id="F8MQM2"/>
<dbReference type="KEGG" id="nte:NEUTE1DRAFT147257"/>
<dbReference type="InterPro" id="IPR040251">
    <property type="entry name" value="SEC31-like"/>
</dbReference>
<dbReference type="InterPro" id="IPR009917">
    <property type="entry name" value="SRA1/Sec31"/>
</dbReference>
<evidence type="ECO:0000256" key="3">
    <source>
        <dbReference type="ARBA" id="ARBA00009358"/>
    </source>
</evidence>
<evidence type="ECO:0000256" key="8">
    <source>
        <dbReference type="ARBA" id="ARBA00022737"/>
    </source>
</evidence>
<dbReference type="Gene3D" id="1.25.40.1030">
    <property type="match status" value="1"/>
</dbReference>
<dbReference type="GO" id="GO:0005198">
    <property type="term" value="F:structural molecule activity"/>
    <property type="evidence" value="ECO:0007669"/>
    <property type="project" value="TreeGrafter"/>
</dbReference>
<feature type="compositionally biased region" description="Polar residues" evidence="16">
    <location>
        <begin position="895"/>
        <end position="919"/>
    </location>
</feature>
<evidence type="ECO:0000256" key="5">
    <source>
        <dbReference type="ARBA" id="ARBA00021236"/>
    </source>
</evidence>
<keyword evidence="12" id="KW-0472">Membrane</keyword>
<evidence type="ECO:0000256" key="11">
    <source>
        <dbReference type="ARBA" id="ARBA00022927"/>
    </source>
</evidence>
<feature type="compositionally biased region" description="Pro residues" evidence="16">
    <location>
        <begin position="998"/>
        <end position="1007"/>
    </location>
</feature>
<evidence type="ECO:0000256" key="7">
    <source>
        <dbReference type="ARBA" id="ARBA00022574"/>
    </source>
</evidence>
<dbReference type="Pfam" id="PF00400">
    <property type="entry name" value="WD40"/>
    <property type="match status" value="2"/>
</dbReference>
<reference evidence="20" key="1">
    <citation type="journal article" date="2011" name="Genetics">
        <title>Massive changes in genome architecture accompany the transition to self-fertility in the filamentous fungus Neurospora tetrasperma.</title>
        <authorList>
            <person name="Ellison C.E."/>
            <person name="Stajich J.E."/>
            <person name="Jacobson D.J."/>
            <person name="Natvig D.O."/>
            <person name="Lapidus A."/>
            <person name="Foster B."/>
            <person name="Aerts A."/>
            <person name="Riley R."/>
            <person name="Lindquist E.A."/>
            <person name="Grigoriev I.V."/>
            <person name="Taylor J.W."/>
        </authorList>
    </citation>
    <scope>NUCLEOTIDE SEQUENCE [LARGE SCALE GENOMIC DNA]</scope>
    <source>
        <strain evidence="20">FGSC 2508 / P0657</strain>
    </source>
</reference>